<dbReference type="Pfam" id="PF11387">
    <property type="entry name" value="DUF2795"/>
    <property type="match status" value="1"/>
</dbReference>
<dbReference type="AlphaFoldDB" id="Q5NXV0"/>
<accession>Q5NXV0</accession>
<reference evidence="1 2" key="1">
    <citation type="journal article" date="2005" name="Arch. Microbiol.">
        <title>The genome sequence of an anaerobic aromatic-degrading denitrifying bacterium, strain EbN1.</title>
        <authorList>
            <person name="Rabus R."/>
            <person name="Kube M."/>
            <person name="Heider J."/>
            <person name="Beck A."/>
            <person name="Heitmann K."/>
            <person name="Widdel F."/>
            <person name="Reinhardt R."/>
        </authorList>
    </citation>
    <scope>NUCLEOTIDE SEQUENCE [LARGE SCALE GENOMIC DNA]</scope>
    <source>
        <strain evidence="1 2">EbN1</strain>
    </source>
</reference>
<gene>
    <name evidence="1" type="ORF">ebD124</name>
</gene>
<evidence type="ECO:0008006" key="3">
    <source>
        <dbReference type="Google" id="ProtNLM"/>
    </source>
</evidence>
<sequence>MRLHEAGPVPLQETIMASQQKDETTSGQAVPNPVQVQKFLGGLDYPVGKQELVEQARKKGADANVMEALERIPDRQYESPVSVSAEIGKLG</sequence>
<dbReference type="Proteomes" id="UP000006552">
    <property type="component" value="Chromosome"/>
</dbReference>
<evidence type="ECO:0000313" key="1">
    <source>
        <dbReference type="EMBL" id="CAI10114.1"/>
    </source>
</evidence>
<organism evidence="1 2">
    <name type="scientific">Aromatoleum aromaticum (strain DSM 19018 / LMG 30748 / EbN1)</name>
    <name type="common">Azoarcus sp. (strain EbN1)</name>
    <dbReference type="NCBI Taxonomy" id="76114"/>
    <lineage>
        <taxon>Bacteria</taxon>
        <taxon>Pseudomonadati</taxon>
        <taxon>Pseudomonadota</taxon>
        <taxon>Betaproteobacteria</taxon>
        <taxon>Rhodocyclales</taxon>
        <taxon>Rhodocyclaceae</taxon>
        <taxon>Aromatoleum</taxon>
    </lineage>
</organism>
<dbReference type="EMBL" id="CR555306">
    <property type="protein sequence ID" value="CAI10114.1"/>
    <property type="molecule type" value="Genomic_DNA"/>
</dbReference>
<dbReference type="STRING" id="76114.ebD124"/>
<evidence type="ECO:0000313" key="2">
    <source>
        <dbReference type="Proteomes" id="UP000006552"/>
    </source>
</evidence>
<protein>
    <recommendedName>
        <fullName evidence="3">DUF2795 domain-containing protein</fullName>
    </recommendedName>
</protein>
<keyword evidence="2" id="KW-1185">Reference proteome</keyword>
<dbReference type="HOGENOM" id="CLU_159338_0_1_4"/>
<dbReference type="InterPro" id="IPR021527">
    <property type="entry name" value="DUF2795"/>
</dbReference>
<name>Q5NXV0_AROAE</name>
<dbReference type="KEGG" id="eba:ebD124"/>
<dbReference type="eggNOG" id="ENOG5033FKY">
    <property type="taxonomic scope" value="Bacteria"/>
</dbReference>
<proteinExistence type="predicted"/>